<dbReference type="CDD" id="cd00067">
    <property type="entry name" value="GAL4"/>
    <property type="match status" value="1"/>
</dbReference>
<dbReference type="InterPro" id="IPR036864">
    <property type="entry name" value="Zn2-C6_fun-type_DNA-bd_sf"/>
</dbReference>
<dbReference type="Gene3D" id="4.10.240.10">
    <property type="entry name" value="Zn(2)-C6 fungal-type DNA-binding domain"/>
    <property type="match status" value="1"/>
</dbReference>
<evidence type="ECO:0000256" key="1">
    <source>
        <dbReference type="ARBA" id="ARBA00022723"/>
    </source>
</evidence>
<dbReference type="SUPFAM" id="SSF57701">
    <property type="entry name" value="Zn2/Cys6 DNA-binding domain"/>
    <property type="match status" value="1"/>
</dbReference>
<dbReference type="Pfam" id="PF04082">
    <property type="entry name" value="Fungal_trans"/>
    <property type="match status" value="1"/>
</dbReference>
<evidence type="ECO:0000313" key="6">
    <source>
        <dbReference type="Proteomes" id="UP000766486"/>
    </source>
</evidence>
<dbReference type="Proteomes" id="UP000766486">
    <property type="component" value="Unassembled WGS sequence"/>
</dbReference>
<evidence type="ECO:0000259" key="4">
    <source>
        <dbReference type="SMART" id="SM00066"/>
    </source>
</evidence>
<feature type="domain" description="Zn(2)-C6 fungal-type" evidence="4">
    <location>
        <begin position="1"/>
        <end position="41"/>
    </location>
</feature>
<dbReference type="Pfam" id="PF00172">
    <property type="entry name" value="Zn_clus"/>
    <property type="match status" value="1"/>
</dbReference>
<keyword evidence="6" id="KW-1185">Reference proteome</keyword>
<reference evidence="5 6" key="1">
    <citation type="submission" date="2019-06" db="EMBL/GenBank/DDBJ databases">
        <authorList>
            <person name="Broberg M."/>
        </authorList>
    </citation>
    <scope>NUCLEOTIDE SEQUENCE [LARGE SCALE GENOMIC DNA]</scope>
</reference>
<keyword evidence="2" id="KW-0539">Nucleus</keyword>
<dbReference type="InterPro" id="IPR001138">
    <property type="entry name" value="Zn2Cys6_DnaBD"/>
</dbReference>
<sequence>MSDSLAAGRKRRCDAAKPTCSNCSEMDIECLYDHQPSQRIDTTGGTREILSRLRDIEAILENQSEHIASLSAESRSHPSQFQSHNETSPQSQQGVPIRGMQAEATFDSWSFSPPSQGAMPMPANLPPLTIPVKHKTSSSYLLGLPAMKALIGEYPSDLFFLLESSHPLPPELSFDDLLGSRPDIQITREGADELVSQFFSSTHHNHPILDREEFQTVYMSFWENGPDSSIGSALCMVIFALATVASTHPDTEQFSSSPPGMSFMQHALPTLILQSSWSFSSSLLLPQALVLASVYFAYIVRPLQSWRLIYSATTILQFRLSGQTTEHDIFVDSIQAGEESPSSRESVIRLFWSCFLVECDRLAELELPRSGLQQLTDEVSLPSCTNLGLMPSTCYLAEISIRRLLNRIHNSLYPRKKHVLTLSSTTLTAVDDYSIEDVSSMVSVCDELHSQLETWHASIPEDFRPHLDVGTPGIESNNREPVLRIRYFAALHIIYRPFLLYIVTHGVEHATEVMFEKASVCIEACRRYLHSTSLVLAGPSQYTWTFSLSWAHLRITHTLTLGAIVILTLASINPHLRHLIADIDELQTTAIRNIRPWAFSSLEAVVSILEDLQKKQRILARVNK</sequence>
<dbReference type="CDD" id="cd12148">
    <property type="entry name" value="fungal_TF_MHR"/>
    <property type="match status" value="1"/>
</dbReference>
<feature type="region of interest" description="Disordered" evidence="3">
    <location>
        <begin position="70"/>
        <end position="95"/>
    </location>
</feature>
<accession>A0ABY6UBW5</accession>
<evidence type="ECO:0000256" key="3">
    <source>
        <dbReference type="SAM" id="MobiDB-lite"/>
    </source>
</evidence>
<dbReference type="InterPro" id="IPR053181">
    <property type="entry name" value="EcdB-like_regulator"/>
</dbReference>
<proteinExistence type="predicted"/>
<feature type="compositionally biased region" description="Polar residues" evidence="3">
    <location>
        <begin position="70"/>
        <end position="94"/>
    </location>
</feature>
<comment type="caution">
    <text evidence="5">The sequence shown here is derived from an EMBL/GenBank/DDBJ whole genome shotgun (WGS) entry which is preliminary data.</text>
</comment>
<dbReference type="EMBL" id="CABFNS010000782">
    <property type="protein sequence ID" value="VUC28241.1"/>
    <property type="molecule type" value="Genomic_DNA"/>
</dbReference>
<keyword evidence="1" id="KW-0479">Metal-binding</keyword>
<dbReference type="SMART" id="SM00066">
    <property type="entry name" value="GAL4"/>
    <property type="match status" value="1"/>
</dbReference>
<protein>
    <recommendedName>
        <fullName evidence="4">Zn(2)-C6 fungal-type domain-containing protein</fullName>
    </recommendedName>
</protein>
<dbReference type="InterPro" id="IPR007219">
    <property type="entry name" value="XnlR_reg_dom"/>
</dbReference>
<evidence type="ECO:0000256" key="2">
    <source>
        <dbReference type="ARBA" id="ARBA00023242"/>
    </source>
</evidence>
<name>A0ABY6UBW5_BIOOC</name>
<evidence type="ECO:0000313" key="5">
    <source>
        <dbReference type="EMBL" id="VUC28241.1"/>
    </source>
</evidence>
<gene>
    <name evidence="5" type="ORF">CLO192961_LOCUS228798</name>
</gene>
<organism evidence="5 6">
    <name type="scientific">Bionectria ochroleuca</name>
    <name type="common">Gliocladium roseum</name>
    <dbReference type="NCBI Taxonomy" id="29856"/>
    <lineage>
        <taxon>Eukaryota</taxon>
        <taxon>Fungi</taxon>
        <taxon>Dikarya</taxon>
        <taxon>Ascomycota</taxon>
        <taxon>Pezizomycotina</taxon>
        <taxon>Sordariomycetes</taxon>
        <taxon>Hypocreomycetidae</taxon>
        <taxon>Hypocreales</taxon>
        <taxon>Bionectriaceae</taxon>
        <taxon>Clonostachys</taxon>
    </lineage>
</organism>
<dbReference type="PANTHER" id="PTHR47785">
    <property type="entry name" value="ZN(II)2CYS6 TRANSCRIPTION FACTOR (EUROFUNG)-RELATED-RELATED"/>
    <property type="match status" value="1"/>
</dbReference>